<dbReference type="EMBL" id="CP009922">
    <property type="protein sequence ID" value="AKG43381.1"/>
    <property type="molecule type" value="Genomic_DNA"/>
</dbReference>
<keyword evidence="7" id="KW-1185">Reference proteome</keyword>
<dbReference type="InterPro" id="IPR000086">
    <property type="entry name" value="NUDIX_hydrolase_dom"/>
</dbReference>
<evidence type="ECO:0000313" key="7">
    <source>
        <dbReference type="Proteomes" id="UP000034034"/>
    </source>
</evidence>
<dbReference type="HOGENOM" id="CLU_037162_7_1_11"/>
<reference evidence="6" key="1">
    <citation type="submission" date="2019-08" db="EMBL/GenBank/DDBJ databases">
        <title>Complete genome sequence of a mangrove-derived Streptomyces xiamenensis.</title>
        <authorList>
            <person name="Xu J."/>
        </authorList>
    </citation>
    <scope>NUCLEOTIDE SEQUENCE</scope>
    <source>
        <strain evidence="6">318</strain>
    </source>
</reference>
<dbReference type="AlphaFoldDB" id="A0A0F7CNR7"/>
<dbReference type="SUPFAM" id="SSF55811">
    <property type="entry name" value="Nudix"/>
    <property type="match status" value="1"/>
</dbReference>
<evidence type="ECO:0000256" key="1">
    <source>
        <dbReference type="ARBA" id="ARBA00001946"/>
    </source>
</evidence>
<evidence type="ECO:0000313" key="6">
    <source>
        <dbReference type="EMBL" id="AKG43381.1"/>
    </source>
</evidence>
<gene>
    <name evidence="6" type="ORF">SXIM_19970</name>
</gene>
<protein>
    <submittedName>
        <fullName evidence="6">MutT-like protein</fullName>
    </submittedName>
</protein>
<dbReference type="PANTHER" id="PTHR43046">
    <property type="entry name" value="GDP-MANNOSE MANNOSYL HYDROLASE"/>
    <property type="match status" value="1"/>
</dbReference>
<dbReference type="Gene3D" id="3.90.79.10">
    <property type="entry name" value="Nucleoside Triphosphate Pyrophosphohydrolase"/>
    <property type="match status" value="1"/>
</dbReference>
<evidence type="ECO:0000259" key="5">
    <source>
        <dbReference type="PROSITE" id="PS51462"/>
    </source>
</evidence>
<name>A0A0F7CNR7_9ACTN</name>
<dbReference type="CDD" id="cd02883">
    <property type="entry name" value="NUDIX_Hydrolase"/>
    <property type="match status" value="1"/>
</dbReference>
<evidence type="ECO:0000256" key="3">
    <source>
        <dbReference type="ARBA" id="ARBA00022801"/>
    </source>
</evidence>
<dbReference type="InterPro" id="IPR015797">
    <property type="entry name" value="NUDIX_hydrolase-like_dom_sf"/>
</dbReference>
<dbReference type="KEGG" id="sxi:SXIM_19970"/>
<evidence type="ECO:0000256" key="4">
    <source>
        <dbReference type="RuleBase" id="RU003476"/>
    </source>
</evidence>
<dbReference type="InterPro" id="IPR020476">
    <property type="entry name" value="Nudix_hydrolase"/>
</dbReference>
<comment type="similarity">
    <text evidence="2 4">Belongs to the Nudix hydrolase family.</text>
</comment>
<accession>A0A0F7CNR7</accession>
<comment type="cofactor">
    <cofactor evidence="1">
        <name>Mg(2+)</name>
        <dbReference type="ChEBI" id="CHEBI:18420"/>
    </cofactor>
</comment>
<dbReference type="InterPro" id="IPR020084">
    <property type="entry name" value="NUDIX_hydrolase_CS"/>
</dbReference>
<dbReference type="Pfam" id="PF00293">
    <property type="entry name" value="NUDIX"/>
    <property type="match status" value="1"/>
</dbReference>
<dbReference type="PATRIC" id="fig|408015.6.peg.2027"/>
<keyword evidence="3 4" id="KW-0378">Hydrolase</keyword>
<dbReference type="GO" id="GO:0016787">
    <property type="term" value="F:hydrolase activity"/>
    <property type="evidence" value="ECO:0007669"/>
    <property type="project" value="UniProtKB-KW"/>
</dbReference>
<sequence length="143" mass="15478">MPIDRPHSVSVAGVVIDDAGRALLIQRRDNGHWEPPGGVVEAGETIPDALQREVLEETGVKIALPASLTGVYKNMTRLIVSLVFRCEAADGSPATGPETRAWRWAARDEVDELASEAYAIRVLDAMDTMNPPAVRAHDGVRLI</sequence>
<evidence type="ECO:0000256" key="2">
    <source>
        <dbReference type="ARBA" id="ARBA00005582"/>
    </source>
</evidence>
<dbReference type="PROSITE" id="PS00893">
    <property type="entry name" value="NUDIX_BOX"/>
    <property type="match status" value="1"/>
</dbReference>
<dbReference type="PROSITE" id="PS51462">
    <property type="entry name" value="NUDIX"/>
    <property type="match status" value="1"/>
</dbReference>
<proteinExistence type="inferred from homology"/>
<organism evidence="6 7">
    <name type="scientific">Streptomyces xiamenensis</name>
    <dbReference type="NCBI Taxonomy" id="408015"/>
    <lineage>
        <taxon>Bacteria</taxon>
        <taxon>Bacillati</taxon>
        <taxon>Actinomycetota</taxon>
        <taxon>Actinomycetes</taxon>
        <taxon>Kitasatosporales</taxon>
        <taxon>Streptomycetaceae</taxon>
        <taxon>Streptomyces</taxon>
    </lineage>
</organism>
<dbReference type="PANTHER" id="PTHR43046:SF2">
    <property type="entry name" value="8-OXO-DGTP DIPHOSPHATASE-RELATED"/>
    <property type="match status" value="1"/>
</dbReference>
<feature type="domain" description="Nudix hydrolase" evidence="5">
    <location>
        <begin position="6"/>
        <end position="127"/>
    </location>
</feature>
<dbReference type="Proteomes" id="UP000034034">
    <property type="component" value="Chromosome"/>
</dbReference>
<dbReference type="PRINTS" id="PR00502">
    <property type="entry name" value="NUDIXFAMILY"/>
</dbReference>
<dbReference type="STRING" id="408015.SXIM_19970"/>